<comment type="caution">
    <text evidence="2">The sequence shown here is derived from an EMBL/GenBank/DDBJ whole genome shotgun (WGS) entry which is preliminary data.</text>
</comment>
<protein>
    <submittedName>
        <fullName evidence="2">Uncharacterized protein</fullName>
    </submittedName>
</protein>
<organism evidence="2 3">
    <name type="scientific">Agromyces terreus</name>
    <dbReference type="NCBI Taxonomy" id="424795"/>
    <lineage>
        <taxon>Bacteria</taxon>
        <taxon>Bacillati</taxon>
        <taxon>Actinomycetota</taxon>
        <taxon>Actinomycetes</taxon>
        <taxon>Micrococcales</taxon>
        <taxon>Microbacteriaceae</taxon>
        <taxon>Agromyces</taxon>
    </lineage>
</organism>
<proteinExistence type="predicted"/>
<name>A0A9X2H259_9MICO</name>
<accession>A0A9X2H259</accession>
<feature type="region of interest" description="Disordered" evidence="1">
    <location>
        <begin position="178"/>
        <end position="219"/>
    </location>
</feature>
<reference evidence="2" key="1">
    <citation type="submission" date="2022-06" db="EMBL/GenBank/DDBJ databases">
        <title>Sequencing the genomes of 1000 actinobacteria strains.</title>
        <authorList>
            <person name="Klenk H.-P."/>
        </authorList>
    </citation>
    <scope>NUCLEOTIDE SEQUENCE</scope>
    <source>
        <strain evidence="2">DSM 22016</strain>
    </source>
</reference>
<dbReference type="AlphaFoldDB" id="A0A9X2H259"/>
<evidence type="ECO:0000313" key="2">
    <source>
        <dbReference type="EMBL" id="MCP2369482.1"/>
    </source>
</evidence>
<feature type="region of interest" description="Disordered" evidence="1">
    <location>
        <begin position="1"/>
        <end position="34"/>
    </location>
</feature>
<evidence type="ECO:0000313" key="3">
    <source>
        <dbReference type="Proteomes" id="UP001139722"/>
    </source>
</evidence>
<evidence type="ECO:0000256" key="1">
    <source>
        <dbReference type="SAM" id="MobiDB-lite"/>
    </source>
</evidence>
<dbReference type="EMBL" id="JAMZDY010000001">
    <property type="protein sequence ID" value="MCP2369482.1"/>
    <property type="molecule type" value="Genomic_DNA"/>
</dbReference>
<feature type="compositionally biased region" description="Basic and acidic residues" evidence="1">
    <location>
        <begin position="200"/>
        <end position="210"/>
    </location>
</feature>
<feature type="region of interest" description="Disordered" evidence="1">
    <location>
        <begin position="95"/>
        <end position="118"/>
    </location>
</feature>
<sequence length="239" mass="25833">MHHRNRRVRTAAPTTRERSGAPPGIAEMGARDHRRDQWKVHTRGLRRLRRGTMGCTHFIAGSTIAERARECTPGVSYVVTRGRVVRRRARVSGVAARGRVGRPRARAGRASPRARESRCRVRVPELRDSRARTGFHRHVTWRACRASPRARACRASPRAGGSGVPARASGVAARAGIPLSRTSPGVAGFPRSNGIPPSCEQRERRAREPRAGQAVSCSASAVAAVDAAATAGSLESWVP</sequence>
<keyword evidence="3" id="KW-1185">Reference proteome</keyword>
<gene>
    <name evidence="2" type="ORF">BJ978_000158</name>
</gene>
<dbReference type="Proteomes" id="UP001139722">
    <property type="component" value="Unassembled WGS sequence"/>
</dbReference>